<evidence type="ECO:0000313" key="6">
    <source>
        <dbReference type="Proteomes" id="UP000002875"/>
    </source>
</evidence>
<dbReference type="Gene3D" id="2.40.30.90">
    <property type="entry name" value="Bacterial fluorinating enzyme like"/>
    <property type="match status" value="1"/>
</dbReference>
<keyword evidence="1" id="KW-0949">S-adenosyl-L-methionine</keyword>
<dbReference type="Proteomes" id="UP000002875">
    <property type="component" value="Chromosome"/>
</dbReference>
<dbReference type="Gene3D" id="3.40.50.10790">
    <property type="entry name" value="S-adenosyl-l-methionine hydroxide adenosyltransferase, N-terminal"/>
    <property type="match status" value="1"/>
</dbReference>
<gene>
    <name evidence="5" type="ordered locus">Emtol_4027</name>
</gene>
<dbReference type="Pfam" id="PF01887">
    <property type="entry name" value="SAM_HAT_N"/>
    <property type="match status" value="1"/>
</dbReference>
<evidence type="ECO:0000256" key="2">
    <source>
        <dbReference type="ARBA" id="ARBA00024035"/>
    </source>
</evidence>
<proteinExistence type="inferred from homology"/>
<dbReference type="InterPro" id="IPR023227">
    <property type="entry name" value="SAM_OH_AdoTrfase_C_sf"/>
</dbReference>
<evidence type="ECO:0000259" key="4">
    <source>
        <dbReference type="Pfam" id="PF20257"/>
    </source>
</evidence>
<dbReference type="InterPro" id="IPR023228">
    <property type="entry name" value="SAM_OH_AdoTrfase_N_sf"/>
</dbReference>
<keyword evidence="6" id="KW-1185">Reference proteome</keyword>
<evidence type="ECO:0000313" key="5">
    <source>
        <dbReference type="EMBL" id="AFK05152.1"/>
    </source>
</evidence>
<evidence type="ECO:0000256" key="1">
    <source>
        <dbReference type="ARBA" id="ARBA00022691"/>
    </source>
</evidence>
<dbReference type="EMBL" id="CP002961">
    <property type="protein sequence ID" value="AFK05152.1"/>
    <property type="molecule type" value="Genomic_DNA"/>
</dbReference>
<comment type="similarity">
    <text evidence="2">Belongs to the SAM hydrolase / SAM-dependent halogenase family.</text>
</comment>
<feature type="domain" description="S-adenosyl-l-methionine hydroxide adenosyltransferase C-terminal" evidence="4">
    <location>
        <begin position="207"/>
        <end position="298"/>
    </location>
</feature>
<dbReference type="RefSeq" id="WP_015030840.1">
    <property type="nucleotide sequence ID" value="NC_018748.1"/>
</dbReference>
<reference evidence="5 6" key="1">
    <citation type="submission" date="2011-07" db="EMBL/GenBank/DDBJ databases">
        <title>The complete genome of chromosome of Emticicia oligotrophica DSM 17448.</title>
        <authorList>
            <consortium name="US DOE Joint Genome Institute (JGI-PGF)"/>
            <person name="Lucas S."/>
            <person name="Han J."/>
            <person name="Lapidus A."/>
            <person name="Bruce D."/>
            <person name="Goodwin L."/>
            <person name="Pitluck S."/>
            <person name="Peters L."/>
            <person name="Kyrpides N."/>
            <person name="Mavromatis K."/>
            <person name="Ivanova N."/>
            <person name="Ovchinnikova G."/>
            <person name="Teshima H."/>
            <person name="Detter J.C."/>
            <person name="Tapia R."/>
            <person name="Han C."/>
            <person name="Land M."/>
            <person name="Hauser L."/>
            <person name="Markowitz V."/>
            <person name="Cheng J.-F."/>
            <person name="Hugenholtz P."/>
            <person name="Woyke T."/>
            <person name="Wu D."/>
            <person name="Tindall B."/>
            <person name="Pomrenke H."/>
            <person name="Brambilla E."/>
            <person name="Klenk H.-P."/>
            <person name="Eisen J.A."/>
        </authorList>
    </citation>
    <scope>NUCLEOTIDE SEQUENCE [LARGE SCALE GENOMIC DNA]</scope>
    <source>
        <strain evidence="5 6">DSM 17448</strain>
    </source>
</reference>
<sequence>MTRKFLTTLLIIFLIASLSVFYSVINKTPSPLVLMTDFGVKDGAVAAMKGVALKLAPNLTIHDLTHEIPAYNVWEGAYRLQQTAQYWPLGTVFVCVVDPGVGTERKSIILKTKANHYYVGPDNGLFTLVAESEGIEEIREISAANRLPNSQNSYTFFGRDVFAFAGAKLASKGISFDEVGVQIPNDKLIMLEYPKPKFENGIISAGIPILDIQYGNVWTNIDVKNIEKLNLKVGDRILVKIFNENNLVYEGDMPYAHTFGDVKEGEVLSYMNSLMNLSFGINMGDFSKKFGVGSGNNWKVEIRKK</sequence>
<dbReference type="PANTHER" id="PTHR35092:SF1">
    <property type="entry name" value="CHLORINASE MJ1651"/>
    <property type="match status" value="1"/>
</dbReference>
<dbReference type="InterPro" id="IPR046470">
    <property type="entry name" value="SAM_HAT_C"/>
</dbReference>
<evidence type="ECO:0000259" key="3">
    <source>
        <dbReference type="Pfam" id="PF01887"/>
    </source>
</evidence>
<dbReference type="InterPro" id="IPR002747">
    <property type="entry name" value="SAM_OH_AdoTrfase"/>
</dbReference>
<dbReference type="PIRSF" id="PIRSF006779">
    <property type="entry name" value="UCP006779"/>
    <property type="match status" value="1"/>
</dbReference>
<protein>
    <recommendedName>
        <fullName evidence="7">DNA-directed RNA polymerase subunit delta</fullName>
    </recommendedName>
</protein>
<organism evidence="5 6">
    <name type="scientific">Emticicia oligotrophica (strain DSM 17448 / CIP 109782 / MTCC 6937 / GPTSA100-15)</name>
    <dbReference type="NCBI Taxonomy" id="929562"/>
    <lineage>
        <taxon>Bacteria</taxon>
        <taxon>Pseudomonadati</taxon>
        <taxon>Bacteroidota</taxon>
        <taxon>Cytophagia</taxon>
        <taxon>Cytophagales</taxon>
        <taxon>Leadbetterellaceae</taxon>
        <taxon>Emticicia</taxon>
    </lineage>
</organism>
<dbReference type="PANTHER" id="PTHR35092">
    <property type="entry name" value="CHLORINASE MJ1651"/>
    <property type="match status" value="1"/>
</dbReference>
<dbReference type="SUPFAM" id="SSF102522">
    <property type="entry name" value="Bacterial fluorinating enzyme, N-terminal domain"/>
    <property type="match status" value="1"/>
</dbReference>
<name>A0ABN4ARG4_EMTOG</name>
<dbReference type="SUPFAM" id="SSF101852">
    <property type="entry name" value="Bacterial fluorinating enzyme, C-terminal domain"/>
    <property type="match status" value="1"/>
</dbReference>
<feature type="domain" description="S-adenosyl-l-methionine hydroxide adenosyltransferase N-terminal" evidence="3">
    <location>
        <begin position="32"/>
        <end position="180"/>
    </location>
</feature>
<dbReference type="Pfam" id="PF20257">
    <property type="entry name" value="SAM_HAT_C"/>
    <property type="match status" value="1"/>
</dbReference>
<dbReference type="InterPro" id="IPR046469">
    <property type="entry name" value="SAM_HAT_N"/>
</dbReference>
<evidence type="ECO:0008006" key="7">
    <source>
        <dbReference type="Google" id="ProtNLM"/>
    </source>
</evidence>
<accession>A0ABN4ARG4</accession>